<dbReference type="OrthoDB" id="506201at2"/>
<dbReference type="PANTHER" id="PTHR12526">
    <property type="entry name" value="GLYCOSYLTRANSFERASE"/>
    <property type="match status" value="1"/>
</dbReference>
<evidence type="ECO:0000256" key="2">
    <source>
        <dbReference type="ARBA" id="ARBA00022679"/>
    </source>
</evidence>
<evidence type="ECO:0000256" key="1">
    <source>
        <dbReference type="ARBA" id="ARBA00022676"/>
    </source>
</evidence>
<dbReference type="EC" id="2.4.1.52" evidence="3"/>
<keyword evidence="2 3" id="KW-0808">Transferase</keyword>
<reference evidence="4" key="1">
    <citation type="submission" date="2016-09" db="EMBL/GenBank/DDBJ databases">
        <title>Complete Genome Sequence of Brevibacterium linens SMQ-1335.</title>
        <authorList>
            <person name="de Melo A.G."/>
            <person name="Labrie S.J."/>
            <person name="Dumaresq J."/>
            <person name="Roberts R.J."/>
            <person name="Tremblay D.M."/>
            <person name="Moineau S."/>
        </authorList>
    </citation>
    <scope>NUCLEOTIDE SEQUENCE [LARGE SCALE GENOMIC DNA]</scope>
    <source>
        <strain evidence="4">SMQ-1335</strain>
    </source>
</reference>
<evidence type="ECO:0000313" key="4">
    <source>
        <dbReference type="Proteomes" id="UP000094793"/>
    </source>
</evidence>
<dbReference type="PANTHER" id="PTHR12526:SF629">
    <property type="entry name" value="TEICHURONIC ACID BIOSYNTHESIS GLYCOSYLTRANSFERASE TUAH-RELATED"/>
    <property type="match status" value="1"/>
</dbReference>
<dbReference type="GO" id="GO:0047265">
    <property type="term" value="F:poly(glycerol-phosphate) alpha-glucosyltransferase activity"/>
    <property type="evidence" value="ECO:0007669"/>
    <property type="project" value="UniProtKB-EC"/>
</dbReference>
<dbReference type="Proteomes" id="UP000094793">
    <property type="component" value="Chromosome"/>
</dbReference>
<name>A0A1D7W7E7_BREAU</name>
<dbReference type="KEGG" id="blin:BLSMQ_2862"/>
<sequence length="607" mass="68577">MFRKPSPILPDVPIYTFEWGFGDQFGGITNSAIERTNAFAEHGNRRMVFLTADPNLKPKQRAAQFHAEGRFSKLVSIRNVWHELRKMPDRKLRKYPCQITSPQGELHGPFLEPKNGAYRAERTNREGKVVRTDHFRRDGSVFVSDQHDLRIDGRLTRRITLLTSKGEPVGQWTNLSEFYFSWLDSVIGSDLSVLITDTRGIGSRTRWYDRDNVVKVQMLHTFHLDPERAETDGPLNPNWKNIVINSDRWDVLGVLTEDQRRDIARAQLDPGNLKILSNMYQGEVLDEIRPRPKSLGIQVSRLAEEKRVDHTIKAIAMSASASIDVYGFAHREEYEQELRDLIEFCDAGDRVVLRGYDRRARERFIDASFSLLPSLFEGQGIVLLESMAAGCIPIAYDVRYGPSSIIEHGVDGFLVPGGDVEALAGMIDHVTNLDDETLAMMRRNAVNKAKDYLPKKIVGDWGRVLREAIDSKPASVASKGSAQAVRATVGKDSIHMRVEVTNLSELDEWAAFTWKSRISDLYGRVPAERIKGERSTVVQGDIPISRLEGDEDNVFDLFVDVRRGGYPIRLRIQTDALSLSSAAARVEPYATSNANLSLRYHAPFLGR</sequence>
<organism evidence="3 4">
    <name type="scientific">Brevibacterium aurantiacum</name>
    <dbReference type="NCBI Taxonomy" id="273384"/>
    <lineage>
        <taxon>Bacteria</taxon>
        <taxon>Bacillati</taxon>
        <taxon>Actinomycetota</taxon>
        <taxon>Actinomycetes</taxon>
        <taxon>Micrococcales</taxon>
        <taxon>Brevibacteriaceae</taxon>
        <taxon>Brevibacterium</taxon>
    </lineage>
</organism>
<dbReference type="AlphaFoldDB" id="A0A1D7W7E7"/>
<dbReference type="Gene3D" id="3.40.50.2000">
    <property type="entry name" value="Glycogen Phosphorylase B"/>
    <property type="match status" value="3"/>
</dbReference>
<dbReference type="InterPro" id="IPR001296">
    <property type="entry name" value="Glyco_trans_1"/>
</dbReference>
<dbReference type="RefSeq" id="WP_069600619.1">
    <property type="nucleotide sequence ID" value="NZ_CP017150.1"/>
</dbReference>
<proteinExistence type="predicted"/>
<dbReference type="Pfam" id="PF00534">
    <property type="entry name" value="Glycos_transf_1"/>
    <property type="match status" value="1"/>
</dbReference>
<dbReference type="SUPFAM" id="SSF53756">
    <property type="entry name" value="UDP-Glycosyltransferase/glycogen phosphorylase"/>
    <property type="match status" value="1"/>
</dbReference>
<accession>A0A1D7W7E7</accession>
<keyword evidence="1 3" id="KW-0328">Glycosyltransferase</keyword>
<dbReference type="EMBL" id="CP017150">
    <property type="protein sequence ID" value="AOP54568.1"/>
    <property type="molecule type" value="Genomic_DNA"/>
</dbReference>
<protein>
    <submittedName>
        <fullName evidence="3">Poly(Glycerol-phosphate) alpha-glucosyltransferase</fullName>
        <ecNumber evidence="3">2.4.1.52</ecNumber>
    </submittedName>
</protein>
<gene>
    <name evidence="3" type="ORF">BLSMQ_2862</name>
</gene>
<evidence type="ECO:0000313" key="3">
    <source>
        <dbReference type="EMBL" id="AOP54568.1"/>
    </source>
</evidence>